<feature type="transmembrane region" description="Helical" evidence="5">
    <location>
        <begin position="6"/>
        <end position="26"/>
    </location>
</feature>
<feature type="transmembrane region" description="Helical" evidence="5">
    <location>
        <begin position="38"/>
        <end position="57"/>
    </location>
</feature>
<dbReference type="InterPro" id="IPR006603">
    <property type="entry name" value="PQ-loop_rpt"/>
</dbReference>
<keyword evidence="2 5" id="KW-0812">Transmembrane</keyword>
<sequence length="94" mass="10246">MLFALMQLIGGIILSIGWIPQIVQILKTRSVSDLSLKAYLLMLLGIGLMEAYAVNLAADGNGLAFLITNTLSLAVVSTVVLLILRYRSPRFPKK</sequence>
<keyword evidence="4 5" id="KW-0472">Membrane</keyword>
<dbReference type="Proteomes" id="UP000838324">
    <property type="component" value="Unassembled WGS sequence"/>
</dbReference>
<evidence type="ECO:0000256" key="2">
    <source>
        <dbReference type="ARBA" id="ARBA00022692"/>
    </source>
</evidence>
<organism evidence="6 7">
    <name type="scientific">Paenibacillus auburnensis</name>
    <dbReference type="NCBI Taxonomy" id="2905649"/>
    <lineage>
        <taxon>Bacteria</taxon>
        <taxon>Bacillati</taxon>
        <taxon>Bacillota</taxon>
        <taxon>Bacilli</taxon>
        <taxon>Bacillales</taxon>
        <taxon>Paenibacillaceae</taxon>
        <taxon>Paenibacillus</taxon>
    </lineage>
</organism>
<dbReference type="RefSeq" id="WP_236332141.1">
    <property type="nucleotide sequence ID" value="NZ_CAKMMG010000001.1"/>
</dbReference>
<evidence type="ECO:0000256" key="1">
    <source>
        <dbReference type="ARBA" id="ARBA00004141"/>
    </source>
</evidence>
<reference evidence="6" key="1">
    <citation type="submission" date="2022-01" db="EMBL/GenBank/DDBJ databases">
        <authorList>
            <person name="Criscuolo A."/>
        </authorList>
    </citation>
    <scope>NUCLEOTIDE SEQUENCE</scope>
    <source>
        <strain evidence="6">CIP111892</strain>
    </source>
</reference>
<comment type="caution">
    <text evidence="6">The sequence shown here is derived from an EMBL/GenBank/DDBJ whole genome shotgun (WGS) entry which is preliminary data.</text>
</comment>
<evidence type="ECO:0000256" key="5">
    <source>
        <dbReference type="SAM" id="Phobius"/>
    </source>
</evidence>
<keyword evidence="3 5" id="KW-1133">Transmembrane helix</keyword>
<dbReference type="Gene3D" id="1.20.1280.290">
    <property type="match status" value="1"/>
</dbReference>
<keyword evidence="7" id="KW-1185">Reference proteome</keyword>
<evidence type="ECO:0000256" key="3">
    <source>
        <dbReference type="ARBA" id="ARBA00022989"/>
    </source>
</evidence>
<proteinExistence type="predicted"/>
<evidence type="ECO:0000256" key="4">
    <source>
        <dbReference type="ARBA" id="ARBA00023136"/>
    </source>
</evidence>
<dbReference type="EMBL" id="CAKMMG010000001">
    <property type="protein sequence ID" value="CAH1194847.1"/>
    <property type="molecule type" value="Genomic_DNA"/>
</dbReference>
<protein>
    <recommendedName>
        <fullName evidence="8">MtN3 and saliva related transmembrane protein</fullName>
    </recommendedName>
</protein>
<dbReference type="Pfam" id="PF04193">
    <property type="entry name" value="PQ-loop"/>
    <property type="match status" value="1"/>
</dbReference>
<evidence type="ECO:0000313" key="6">
    <source>
        <dbReference type="EMBL" id="CAH1194847.1"/>
    </source>
</evidence>
<accession>A0ABM9BVP4</accession>
<feature type="transmembrane region" description="Helical" evidence="5">
    <location>
        <begin position="63"/>
        <end position="84"/>
    </location>
</feature>
<evidence type="ECO:0000313" key="7">
    <source>
        <dbReference type="Proteomes" id="UP000838324"/>
    </source>
</evidence>
<comment type="subcellular location">
    <subcellularLocation>
        <location evidence="1">Membrane</location>
        <topology evidence="1">Multi-pass membrane protein</topology>
    </subcellularLocation>
</comment>
<evidence type="ECO:0008006" key="8">
    <source>
        <dbReference type="Google" id="ProtNLM"/>
    </source>
</evidence>
<gene>
    <name evidence="6" type="ORF">PAECIP111892_01889</name>
</gene>
<name>A0ABM9BVP4_9BACL</name>